<protein>
    <submittedName>
        <fullName evidence="2">Uncharacterized protein</fullName>
    </submittedName>
</protein>
<dbReference type="AlphaFoldDB" id="A0A8X6YNH9"/>
<feature type="region of interest" description="Disordered" evidence="1">
    <location>
        <begin position="83"/>
        <end position="104"/>
    </location>
</feature>
<evidence type="ECO:0000313" key="3">
    <source>
        <dbReference type="Proteomes" id="UP000886998"/>
    </source>
</evidence>
<dbReference type="EMBL" id="BMAV01020549">
    <property type="protein sequence ID" value="GFY74085.1"/>
    <property type="molecule type" value="Genomic_DNA"/>
</dbReference>
<accession>A0A8X6YNH9</accession>
<name>A0A8X6YNH9_9ARAC</name>
<dbReference type="Proteomes" id="UP000886998">
    <property type="component" value="Unassembled WGS sequence"/>
</dbReference>
<reference evidence="2" key="1">
    <citation type="submission" date="2020-08" db="EMBL/GenBank/DDBJ databases">
        <title>Multicomponent nature underlies the extraordinary mechanical properties of spider dragline silk.</title>
        <authorList>
            <person name="Kono N."/>
            <person name="Nakamura H."/>
            <person name="Mori M."/>
            <person name="Yoshida Y."/>
            <person name="Ohtoshi R."/>
            <person name="Malay A.D."/>
            <person name="Moran D.A.P."/>
            <person name="Tomita M."/>
            <person name="Numata K."/>
            <person name="Arakawa K."/>
        </authorList>
    </citation>
    <scope>NUCLEOTIDE SEQUENCE</scope>
</reference>
<feature type="region of interest" description="Disordered" evidence="1">
    <location>
        <begin position="1"/>
        <end position="22"/>
    </location>
</feature>
<proteinExistence type="predicted"/>
<evidence type="ECO:0000256" key="1">
    <source>
        <dbReference type="SAM" id="MobiDB-lite"/>
    </source>
</evidence>
<evidence type="ECO:0000313" key="2">
    <source>
        <dbReference type="EMBL" id="GFY74085.1"/>
    </source>
</evidence>
<keyword evidence="3" id="KW-1185">Reference proteome</keyword>
<comment type="caution">
    <text evidence="2">The sequence shown here is derived from an EMBL/GenBank/DDBJ whole genome shotgun (WGS) entry which is preliminary data.</text>
</comment>
<gene>
    <name evidence="2" type="ORF">TNIN_134691</name>
</gene>
<organism evidence="2 3">
    <name type="scientific">Trichonephila inaurata madagascariensis</name>
    <dbReference type="NCBI Taxonomy" id="2747483"/>
    <lineage>
        <taxon>Eukaryota</taxon>
        <taxon>Metazoa</taxon>
        <taxon>Ecdysozoa</taxon>
        <taxon>Arthropoda</taxon>
        <taxon>Chelicerata</taxon>
        <taxon>Arachnida</taxon>
        <taxon>Araneae</taxon>
        <taxon>Araneomorphae</taxon>
        <taxon>Entelegynae</taxon>
        <taxon>Araneoidea</taxon>
        <taxon>Nephilidae</taxon>
        <taxon>Trichonephila</taxon>
        <taxon>Trichonephila inaurata</taxon>
    </lineage>
</organism>
<sequence length="104" mass="11221">MSPPSSPRPALGGIKAPKGGAKVLGKRGITSRKGVKKILFSSFPPKLGSDEGSGRTYLLRENPPTFLMSRGQVEGIILGKKRPKLASDHLPSPRSDFNKAYLRH</sequence>